<proteinExistence type="predicted"/>
<dbReference type="Pfam" id="PF21379">
    <property type="entry name" value="Gp6-like_1st"/>
    <property type="match status" value="1"/>
</dbReference>
<evidence type="ECO:0000259" key="2">
    <source>
        <dbReference type="Pfam" id="PF21871"/>
    </source>
</evidence>
<reference evidence="5 6" key="1">
    <citation type="journal article" date="2016" name="Virology">
        <title>The genomic content and context of auxiliary metabolic genes in marine cyanomyoviruses.</title>
        <authorList>
            <person name="Crummett L.T."/>
            <person name="Puxty R.J."/>
            <person name="Weihe C."/>
            <person name="Marston M.F."/>
            <person name="Martiny J.B."/>
        </authorList>
    </citation>
    <scope>NUCLEOTIDE SEQUENCE [LARGE SCALE GENOMIC DNA]</scope>
    <source>
        <strain evidence="3">0808SB25</strain>
        <strain evidence="4">1010CC42</strain>
    </source>
</reference>
<evidence type="ECO:0000313" key="3">
    <source>
        <dbReference type="EMBL" id="AOV58589.1"/>
    </source>
</evidence>
<feature type="domain" description="Baseplate wedge protein gp6-like N-terminal helical" evidence="1">
    <location>
        <begin position="11"/>
        <end position="83"/>
    </location>
</feature>
<dbReference type="RefSeq" id="YP_009321347.1">
    <property type="nucleotide sequence ID" value="NC_031906.1"/>
</dbReference>
<dbReference type="Pfam" id="PF21871">
    <property type="entry name" value="Gp6_C-III"/>
    <property type="match status" value="1"/>
</dbReference>
<dbReference type="EMBL" id="KU686199">
    <property type="protein sequence ID" value="AOV59067.1"/>
    <property type="molecule type" value="Genomic_DNA"/>
</dbReference>
<dbReference type="GeneID" id="30306374"/>
<dbReference type="EMBL" id="KU686197">
    <property type="protein sequence ID" value="AOV58589.1"/>
    <property type="molecule type" value="Genomic_DNA"/>
</dbReference>
<dbReference type="Proteomes" id="UP000240920">
    <property type="component" value="Segment"/>
</dbReference>
<dbReference type="InterPro" id="IPR049026">
    <property type="entry name" value="Gp6-like_N"/>
</dbReference>
<feature type="domain" description="Baseplate wedge protein gp6 C-terminal" evidence="2">
    <location>
        <begin position="393"/>
        <end position="464"/>
    </location>
</feature>
<dbReference type="KEGG" id="vg:30306374"/>
<dbReference type="InterPro" id="IPR054065">
    <property type="entry name" value="Gp6_C-III"/>
</dbReference>
<gene>
    <name evidence="4" type="ORF">C421010_084</name>
    <name evidence="3" type="ORF">S250808_084</name>
</gene>
<keyword evidence="5" id="KW-1185">Reference proteome</keyword>
<evidence type="ECO:0000313" key="4">
    <source>
        <dbReference type="EMBL" id="AOV59067.1"/>
    </source>
</evidence>
<name>A0A1D8KIV3_9CAUD</name>
<organism evidence="3 6">
    <name type="scientific">Synechococcus phage S-CAM3</name>
    <dbReference type="NCBI Taxonomy" id="1883366"/>
    <lineage>
        <taxon>Viruses</taxon>
        <taxon>Duplodnaviria</taxon>
        <taxon>Heunggongvirae</taxon>
        <taxon>Uroviricota</taxon>
        <taxon>Caudoviricetes</taxon>
        <taxon>Pantevenvirales</taxon>
        <taxon>Kyanoviridae</taxon>
        <taxon>Charybdisvirus</taxon>
        <taxon>Charybdisvirus scam3</taxon>
    </lineage>
</organism>
<evidence type="ECO:0000313" key="6">
    <source>
        <dbReference type="Proteomes" id="UP000240920"/>
    </source>
</evidence>
<dbReference type="Gene3D" id="3.30.300.200">
    <property type="match status" value="1"/>
</dbReference>
<evidence type="ECO:0000259" key="1">
    <source>
        <dbReference type="Pfam" id="PF21379"/>
    </source>
</evidence>
<dbReference type="Proteomes" id="UP000204537">
    <property type="component" value="Segment"/>
</dbReference>
<protein>
    <submittedName>
        <fullName evidence="3">Baseplate wedge subunit</fullName>
    </submittedName>
</protein>
<dbReference type="OrthoDB" id="668at10239"/>
<evidence type="ECO:0000313" key="5">
    <source>
        <dbReference type="Proteomes" id="UP000204537"/>
    </source>
</evidence>
<accession>A0A1D8KIV3</accession>
<sequence>MNYVQVSNLDFNDIKTALKEYLRAQTDFTDFDFEGSAWANLLDVLAYNTYYTAFNTNMVVNELFLDSATLRDNVVTLAKQLGYKPKSVVAPEAVLNFKVSFPGTAPSNIILRKGTGFVTTFDDKLYRFVAVDDIKVPVANNEAFFTNVSLFEGTLITNRFVVNKSNSTQKFLLSNANADTSTIRVKIFDSPTSDAFVYYNQIDTIIDIGSQDNIFYVQETLDEQYELFFGDNVIGRALDDQEVIEVSYLTTNGTSTNGASQFTFAGTLVDDSDQVYPVSISNVETVSNASGGAAIESIDKIRFNAPKQYATQNRAVTAADYAAIVRKIYPAVSDIIVYGGEEERYPEYGKVKIIIKPNSGSVLSTFTKQQIVDGLRDYAVASVTPEILDASVVYIEIDSKVYYNTRRTTQFPDEIRSKVISAVDDYTKLSGTEKFNGKFRYSKYVGVIDETDPSINSNTTTITLRKDFYPSLNSTFYYELCFQNEFGDSCDGPVVQSTGFKVTEYPNYTVYFEDRDGKIVLYRLDPATGQKIVLNDDLGTVDYVEGEIKLYDVTIISGSFFDNRIQVRVQPAKNDINAERSLYLDVDITNSKFTVYPE</sequence>